<dbReference type="InterPro" id="IPR011333">
    <property type="entry name" value="SKP1/BTB/POZ_sf"/>
</dbReference>
<accession>A0A812RE61</accession>
<name>A0A812RE61_9DINO</name>
<dbReference type="SUPFAM" id="SSF54695">
    <property type="entry name" value="POZ domain"/>
    <property type="match status" value="1"/>
</dbReference>
<evidence type="ECO:0000259" key="1">
    <source>
        <dbReference type="Pfam" id="PF00651"/>
    </source>
</evidence>
<comment type="caution">
    <text evidence="2">The sequence shown here is derived from an EMBL/GenBank/DDBJ whole genome shotgun (WGS) entry which is preliminary data.</text>
</comment>
<dbReference type="CDD" id="cd18186">
    <property type="entry name" value="BTB_POZ_ZBTB_KLHL-like"/>
    <property type="match status" value="1"/>
</dbReference>
<dbReference type="EMBL" id="CAJNJA010018845">
    <property type="protein sequence ID" value="CAE7432834.1"/>
    <property type="molecule type" value="Genomic_DNA"/>
</dbReference>
<dbReference type="Gene3D" id="3.30.710.10">
    <property type="entry name" value="Potassium Channel Kv1.1, Chain A"/>
    <property type="match status" value="1"/>
</dbReference>
<dbReference type="Pfam" id="PF00651">
    <property type="entry name" value="BTB"/>
    <property type="match status" value="1"/>
</dbReference>
<proteinExistence type="predicted"/>
<protein>
    <recommendedName>
        <fullName evidence="1">BTB domain-containing protein</fullName>
    </recommendedName>
</protein>
<feature type="non-terminal residue" evidence="2">
    <location>
        <position position="671"/>
    </location>
</feature>
<dbReference type="InterPro" id="IPR000210">
    <property type="entry name" value="BTB/POZ_dom"/>
</dbReference>
<reference evidence="2" key="1">
    <citation type="submission" date="2021-02" db="EMBL/GenBank/DDBJ databases">
        <authorList>
            <person name="Dougan E. K."/>
            <person name="Rhodes N."/>
            <person name="Thang M."/>
            <person name="Chan C."/>
        </authorList>
    </citation>
    <scope>NUCLEOTIDE SEQUENCE</scope>
</reference>
<dbReference type="AlphaFoldDB" id="A0A812RE61"/>
<evidence type="ECO:0000313" key="2">
    <source>
        <dbReference type="EMBL" id="CAE7432834.1"/>
    </source>
</evidence>
<feature type="domain" description="BTB" evidence="1">
    <location>
        <begin position="491"/>
        <end position="555"/>
    </location>
</feature>
<gene>
    <name evidence="2" type="ORF">SNEC2469_LOCUS11882</name>
</gene>
<evidence type="ECO:0000313" key="3">
    <source>
        <dbReference type="Proteomes" id="UP000601435"/>
    </source>
</evidence>
<organism evidence="2 3">
    <name type="scientific">Symbiodinium necroappetens</name>
    <dbReference type="NCBI Taxonomy" id="1628268"/>
    <lineage>
        <taxon>Eukaryota</taxon>
        <taxon>Sar</taxon>
        <taxon>Alveolata</taxon>
        <taxon>Dinophyceae</taxon>
        <taxon>Suessiales</taxon>
        <taxon>Symbiodiniaceae</taxon>
        <taxon>Symbiodinium</taxon>
    </lineage>
</organism>
<dbReference type="OrthoDB" id="6359816at2759"/>
<sequence>LADVARVRDEIWGVVYRPSEILSEDEYLVKVWLVQLQGVESGILRWDDFIPSCKSCHAKLLPVLDDQCSCSVCGGRKGPKQCVQFECRGGLERSTCEPSEGESERQAYCGSYPFFGGYSAIEQVHGDVGPALWQEKLDSTEGFEVVMAASMFFEATGDDCGWHAEAHIFADRLQDTRCTRVQVRPDGKSILTPTQVKMGGQLSAPVSSAVVLAESHNHGLYILLQRWGNSSCVISRATGKDANKWTEVAELSCPDVCKDFKQQIAEIRDPTKPGLAFLVGLSKKSLWIMEVPCGDLEYGDLTTAQQLASKVHWRKLMDLPGLDADKAELADGESDWDDDESRPPRFICRGPQEDEVIIFSETGSCLQPWLLVKIGGATVGTEIRTALLTSIASVPLQGKQAGAKHHCSAFDTDQITLLPTVVRMEQWHAGYLFFDGLGQIYRLRDEEIMLAEHAWIAPSFVSSASQRLVTFTFHEGDAKRSCLFSVLERFEYFQKAFGQWQEGHSSEMCVVDVEPETFDVFLQYLHSGRLGTLPLQTWVSLLQLGNMYMMHHLVAVSMARILGTLDDEELLGQEKPTVLADLLAFASKCGDVFKRKVMDAIACNRSSLVVDRDFLARVSSSSVDALSHLLDSLLKPDRCFDCPEAKRRKAHQTRQTALWRHASDAPSWSGL</sequence>
<keyword evidence="3" id="KW-1185">Reference proteome</keyword>
<dbReference type="Proteomes" id="UP000601435">
    <property type="component" value="Unassembled WGS sequence"/>
</dbReference>